<evidence type="ECO:0000313" key="4">
    <source>
        <dbReference type="EMBL" id="JAN95753.1"/>
    </source>
</evidence>
<dbReference type="EMBL" id="GDUN01000166">
    <property type="protein sequence ID" value="JAN95753.1"/>
    <property type="molecule type" value="mRNA"/>
</dbReference>
<feature type="coiled-coil region" evidence="1">
    <location>
        <begin position="61"/>
        <end position="92"/>
    </location>
</feature>
<proteinExistence type="evidence at transcript level"/>
<dbReference type="AlphaFoldDB" id="A0A0P6JSQ0"/>
<dbReference type="SMART" id="SM01300">
    <property type="entry name" value="PEHE"/>
    <property type="match status" value="1"/>
</dbReference>
<dbReference type="InterPro" id="IPR029332">
    <property type="entry name" value="PEHE_dom"/>
</dbReference>
<accession>A0A0P6JSQ0</accession>
<feature type="region of interest" description="Disordered" evidence="2">
    <location>
        <begin position="181"/>
        <end position="214"/>
    </location>
</feature>
<name>A0A0P6JSQ0_AEDAE</name>
<evidence type="ECO:0000256" key="2">
    <source>
        <dbReference type="SAM" id="MobiDB-lite"/>
    </source>
</evidence>
<evidence type="ECO:0000259" key="3">
    <source>
        <dbReference type="PROSITE" id="PS52052"/>
    </source>
</evidence>
<dbReference type="Gene3D" id="1.20.5.170">
    <property type="match status" value="1"/>
</dbReference>
<protein>
    <recommendedName>
        <fullName evidence="3">PEHE domain-containing protein</fullName>
    </recommendedName>
</protein>
<dbReference type="PANTHER" id="PTHR21656">
    <property type="entry name" value="MALE-SPECIFIC LETHAL-1 PROTEIN"/>
    <property type="match status" value="1"/>
</dbReference>
<reference evidence="4" key="1">
    <citation type="journal article" date="2016" name="PLoS ONE">
        <title>A Deep Insight into the Sialome of Male and Female Aedes aegypti Mosquitoes.</title>
        <authorList>
            <person name="Ribeiro J.M."/>
            <person name="Martin-Martin I."/>
            <person name="Arca B."/>
            <person name="Calvo E."/>
        </authorList>
    </citation>
    <scope>NUCLEOTIDE SEQUENCE</scope>
    <source>
        <strain evidence="4">Liverpool</strain>
        <tissue evidence="4">Salivary glands</tissue>
    </source>
</reference>
<dbReference type="GO" id="GO:0072487">
    <property type="term" value="C:MSL complex"/>
    <property type="evidence" value="ECO:0007669"/>
    <property type="project" value="InterPro"/>
</dbReference>
<keyword evidence="1" id="KW-0175">Coiled coil</keyword>
<dbReference type="PANTHER" id="PTHR21656:SF2">
    <property type="entry name" value="MALE-SPECIFIC LETHAL 1 HOMOLOG"/>
    <property type="match status" value="1"/>
</dbReference>
<organism evidence="4">
    <name type="scientific">Aedes aegypti</name>
    <name type="common">Yellowfever mosquito</name>
    <name type="synonym">Culex aegypti</name>
    <dbReference type="NCBI Taxonomy" id="7159"/>
    <lineage>
        <taxon>Eukaryota</taxon>
        <taxon>Metazoa</taxon>
        <taxon>Ecdysozoa</taxon>
        <taxon>Arthropoda</taxon>
        <taxon>Hexapoda</taxon>
        <taxon>Insecta</taxon>
        <taxon>Pterygota</taxon>
        <taxon>Neoptera</taxon>
        <taxon>Endopterygota</taxon>
        <taxon>Diptera</taxon>
        <taxon>Nematocera</taxon>
        <taxon>Culicoidea</taxon>
        <taxon>Culicidae</taxon>
        <taxon>Culicinae</taxon>
        <taxon>Aedini</taxon>
        <taxon>Aedes</taxon>
        <taxon>Stegomyia</taxon>
    </lineage>
</organism>
<dbReference type="Gene3D" id="6.10.250.2000">
    <property type="match status" value="1"/>
</dbReference>
<sequence>MMMENLDHVYCNTASTDVSSKDSSEQMSLFKEVKQLQSILLLHLDLIQEQSDQILAKDKLIIKLKDENEMLKHQLELVNKRLQQMKHQKEQREIGIPIRSVTVDKVYEYNNRVIPNVAVEPAPCEKFPDLTSASVRSIKKEVISSDYDSFDVICQDFGGELESDIKIENNEIEEEIFLNYSKSDDESVPSNDPPVIESTPTVESRPKSCSTPISYDVIPTQSLEHIKSENERQSTESNNSVENNPPEQEEDPASKPEIIVINDEPTKTSSYNPICSSGNSSDGSFMRKSCKFMMTSKPYITCNWKDEAITNDLDRLLENEAAELEVPCWTVIEDNYDSASSSSELTSENISEEVYLKRHAKFELDERRRKKWDVQRIREQKTIERLKKRHLKADSDSEQKNIGSFFPSVESIKYVQITEDIPVQAFGELIPILPPSSFSLPWMASHIDTTSINHFTPSELGPGPLFSAATGFPSTSTSSVSSSTSHEIKTKFMHRLAPNLIVQKQRFTKRIKKEN</sequence>
<feature type="domain" description="PEHE" evidence="3">
    <location>
        <begin position="323"/>
        <end position="442"/>
    </location>
</feature>
<feature type="compositionally biased region" description="Low complexity" evidence="2">
    <location>
        <begin position="236"/>
        <end position="246"/>
    </location>
</feature>
<dbReference type="Pfam" id="PF15275">
    <property type="entry name" value="PEHE"/>
    <property type="match status" value="1"/>
</dbReference>
<feature type="compositionally biased region" description="Polar residues" evidence="2">
    <location>
        <begin position="198"/>
        <end position="214"/>
    </location>
</feature>
<dbReference type="GO" id="GO:0003682">
    <property type="term" value="F:chromatin binding"/>
    <property type="evidence" value="ECO:0007669"/>
    <property type="project" value="TreeGrafter"/>
</dbReference>
<dbReference type="InterPro" id="IPR026711">
    <property type="entry name" value="Msl-1"/>
</dbReference>
<evidence type="ECO:0000256" key="1">
    <source>
        <dbReference type="SAM" id="Coils"/>
    </source>
</evidence>
<feature type="region of interest" description="Disordered" evidence="2">
    <location>
        <begin position="227"/>
        <end position="257"/>
    </location>
</feature>
<dbReference type="PROSITE" id="PS52052">
    <property type="entry name" value="PEHE"/>
    <property type="match status" value="1"/>
</dbReference>